<dbReference type="InterPro" id="IPR025486">
    <property type="entry name" value="DUF4378"/>
</dbReference>
<dbReference type="InterPro" id="IPR044257">
    <property type="entry name" value="TRM32-like"/>
</dbReference>
<feature type="region of interest" description="Disordered" evidence="1">
    <location>
        <begin position="591"/>
        <end position="654"/>
    </location>
</feature>
<dbReference type="PANTHER" id="PTHR47071">
    <property type="entry name" value="PROTEIN TRM32"/>
    <property type="match status" value="1"/>
</dbReference>
<dbReference type="OrthoDB" id="758104at2759"/>
<comment type="caution">
    <text evidence="3">The sequence shown here is derived from an EMBL/GenBank/DDBJ whole genome shotgun (WGS) entry which is preliminary data.</text>
</comment>
<accession>A0A5N6PXN7</accession>
<evidence type="ECO:0000256" key="1">
    <source>
        <dbReference type="SAM" id="MobiDB-lite"/>
    </source>
</evidence>
<feature type="compositionally biased region" description="Basic and acidic residues" evidence="1">
    <location>
        <begin position="98"/>
        <end position="115"/>
    </location>
</feature>
<feature type="domain" description="DUF4378" evidence="2">
    <location>
        <begin position="737"/>
        <end position="889"/>
    </location>
</feature>
<reference evidence="3 4" key="1">
    <citation type="submission" date="2019-05" db="EMBL/GenBank/DDBJ databases">
        <title>Mikania micrantha, genome provides insights into the molecular mechanism of rapid growth.</title>
        <authorList>
            <person name="Liu B."/>
        </authorList>
    </citation>
    <scope>NUCLEOTIDE SEQUENCE [LARGE SCALE GENOMIC DNA]</scope>
    <source>
        <strain evidence="3">NLD-2019</strain>
        <tissue evidence="3">Leaf</tissue>
    </source>
</reference>
<feature type="compositionally biased region" description="Polar residues" evidence="1">
    <location>
        <begin position="622"/>
        <end position="634"/>
    </location>
</feature>
<feature type="compositionally biased region" description="Polar residues" evidence="1">
    <location>
        <begin position="591"/>
        <end position="610"/>
    </location>
</feature>
<evidence type="ECO:0000259" key="2">
    <source>
        <dbReference type="Pfam" id="PF14309"/>
    </source>
</evidence>
<dbReference type="PANTHER" id="PTHR47071:SF9">
    <property type="entry name" value="TRM32-LIKE PROTEIN (DUF3741)"/>
    <property type="match status" value="1"/>
</dbReference>
<dbReference type="Pfam" id="PF14309">
    <property type="entry name" value="DUF4378"/>
    <property type="match status" value="1"/>
</dbReference>
<dbReference type="EMBL" id="SZYD01000002">
    <property type="protein sequence ID" value="KAD7117983.1"/>
    <property type="molecule type" value="Genomic_DNA"/>
</dbReference>
<feature type="compositionally biased region" description="Basic and acidic residues" evidence="1">
    <location>
        <begin position="611"/>
        <end position="621"/>
    </location>
</feature>
<evidence type="ECO:0000313" key="4">
    <source>
        <dbReference type="Proteomes" id="UP000326396"/>
    </source>
</evidence>
<feature type="region of interest" description="Disordered" evidence="1">
    <location>
        <begin position="98"/>
        <end position="159"/>
    </location>
</feature>
<feature type="region of interest" description="Disordered" evidence="1">
    <location>
        <begin position="519"/>
        <end position="540"/>
    </location>
</feature>
<name>A0A5N6PXN7_9ASTR</name>
<organism evidence="3 4">
    <name type="scientific">Mikania micrantha</name>
    <name type="common">bitter vine</name>
    <dbReference type="NCBI Taxonomy" id="192012"/>
    <lineage>
        <taxon>Eukaryota</taxon>
        <taxon>Viridiplantae</taxon>
        <taxon>Streptophyta</taxon>
        <taxon>Embryophyta</taxon>
        <taxon>Tracheophyta</taxon>
        <taxon>Spermatophyta</taxon>
        <taxon>Magnoliopsida</taxon>
        <taxon>eudicotyledons</taxon>
        <taxon>Gunneridae</taxon>
        <taxon>Pentapetalae</taxon>
        <taxon>asterids</taxon>
        <taxon>campanulids</taxon>
        <taxon>Asterales</taxon>
        <taxon>Asteraceae</taxon>
        <taxon>Asteroideae</taxon>
        <taxon>Heliantheae alliance</taxon>
        <taxon>Eupatorieae</taxon>
        <taxon>Mikania</taxon>
    </lineage>
</organism>
<proteinExistence type="predicted"/>
<protein>
    <recommendedName>
        <fullName evidence="2">DUF4378 domain-containing protein</fullName>
    </recommendedName>
</protein>
<keyword evidence="4" id="KW-1185">Reference proteome</keyword>
<dbReference type="Proteomes" id="UP000326396">
    <property type="component" value="Linkage Group LG10"/>
</dbReference>
<sequence>MTHLKDTVSDQKANTCGKWVILMDDKRVEYWRRLDEMGKNKSLQNGYMNKILHALDRRQRWQNVRKVLPNKNQGSGKHIIDEGNGANASQPLEVQAHIEKNKHPKNEQETTETRSKKFRIRSLISNEMAKRRGKTNSLKETENDPHPQSETSTTKENKKKKIKCDICAAMLTVSYLRQKGLANENNLVVIEDENQQPTFAHHTGLTKSFSFPLLAPTRRKDFELQQLKHKLRDLKDIQVTKDKFILPMTQWKDVGFPKPMLTRPESFTGSVSLKKKKTLKQKIGFVFKVDARNKEKQRILMDAVFHKIPYGRKSSKNPKKMLKTTSTADINTHKPIKTSSSTGEAMRKYRKLLSQTSTRDKLVQLSSIDHNTKLYIAEDHSSSEKSIHKRIRSLPDINPYDFMHNQECLTTMDIHLGITGAIFDDQRSSGHFEIYSERRNFPESICEETNSVKIIEDVDEPLEMGTNTWDKINHQIETEAATIDTRSKLDFISVEKDEAIQENLHDYQEQNDHQKQFVDEDLSSSDHQENTNHEKEPRVAIEVESEKSFNEILGMFKKASDERTKLYNENESSRVLVPKVGKNTLVDKKQVSQTTLDGQEINKNQHVSQKTMDHQEKDKSGSQHWNDQGVSQNQKKLEHNEEDPSLLSSSHEVDKDNVINTLDHLEKESLKTSCSEIEWAMQDSAQFEDENKQYRFYINDADEKQPNSIKEAAYDGDGDGEMIKNRLLLELVSDKAEFQFVKQVLDKSGFLLGFGEWYQPMGPLLFEEVETCFLQAKYLDSIKEEEVKINDHHLLLFDLVNEALLEIHNTTHTFCPHLLTTRSKLSPMPVGYRLLEQVWVIVNMYLSWSFDDAMSRDLAEGNGWMNLHADAEFVGMQLEELLVDDLLDELVFDDLLM</sequence>
<dbReference type="AlphaFoldDB" id="A0A5N6PXN7"/>
<feature type="compositionally biased region" description="Basic and acidic residues" evidence="1">
    <location>
        <begin position="137"/>
        <end position="147"/>
    </location>
</feature>
<evidence type="ECO:0000313" key="3">
    <source>
        <dbReference type="EMBL" id="KAD7117983.1"/>
    </source>
</evidence>
<gene>
    <name evidence="3" type="ORF">E3N88_05251</name>
</gene>